<evidence type="ECO:0000313" key="3">
    <source>
        <dbReference type="Proteomes" id="UP000176944"/>
    </source>
</evidence>
<reference evidence="3" key="1">
    <citation type="submission" date="2016-10" db="EMBL/GenBank/DDBJ databases">
        <title>Comparative genomics uncovers the prolific and rare metabolic potential of the cyanobacterial genus Moorea.</title>
        <authorList>
            <person name="Leao T."/>
            <person name="Castelao G."/>
            <person name="Korobeynikov A."/>
            <person name="Monroe E.A."/>
            <person name="Podell S."/>
            <person name="Glukhov E."/>
            <person name="Allen E."/>
            <person name="Gerwick W.H."/>
            <person name="Gerwick L."/>
        </authorList>
    </citation>
    <scope>NUCLEOTIDE SEQUENCE [LARGE SCALE GENOMIC DNA]</scope>
    <source>
        <strain evidence="3">JHB</strain>
    </source>
</reference>
<dbReference type="EMBL" id="CP017708">
    <property type="protein sequence ID" value="AOY79709.1"/>
    <property type="molecule type" value="Genomic_DNA"/>
</dbReference>
<organism evidence="2 3">
    <name type="scientific">Moorena producens (strain JHB)</name>
    <dbReference type="NCBI Taxonomy" id="1454205"/>
    <lineage>
        <taxon>Bacteria</taxon>
        <taxon>Bacillati</taxon>
        <taxon>Cyanobacteriota</taxon>
        <taxon>Cyanophyceae</taxon>
        <taxon>Coleofasciculales</taxon>
        <taxon>Coleofasciculaceae</taxon>
        <taxon>Moorena</taxon>
    </lineage>
</organism>
<dbReference type="Pfam" id="PF00350">
    <property type="entry name" value="Dynamin_N"/>
    <property type="match status" value="1"/>
</dbReference>
<dbReference type="SUPFAM" id="SSF52540">
    <property type="entry name" value="P-loop containing nucleoside triphosphate hydrolases"/>
    <property type="match status" value="1"/>
</dbReference>
<dbReference type="SUPFAM" id="SSF58113">
    <property type="entry name" value="Apolipoprotein A-I"/>
    <property type="match status" value="1"/>
</dbReference>
<dbReference type="Gene3D" id="3.40.50.300">
    <property type="entry name" value="P-loop containing nucleotide triphosphate hydrolases"/>
    <property type="match status" value="1"/>
</dbReference>
<dbReference type="InterPro" id="IPR027417">
    <property type="entry name" value="P-loop_NTPase"/>
</dbReference>
<accession>A0A1D9FWG3</accession>
<dbReference type="InterPro" id="IPR045063">
    <property type="entry name" value="Dynamin_N"/>
</dbReference>
<protein>
    <submittedName>
        <fullName evidence="2">Dynamin family protein</fullName>
    </submittedName>
</protein>
<evidence type="ECO:0000259" key="1">
    <source>
        <dbReference type="Pfam" id="PF00350"/>
    </source>
</evidence>
<name>A0A1D9FWG3_MOOP1</name>
<dbReference type="AlphaFoldDB" id="A0A1D9FWG3"/>
<dbReference type="Proteomes" id="UP000176944">
    <property type="component" value="Chromosome"/>
</dbReference>
<sequence length="742" mass="85925">MYTNQQRTNIASRLTEILEKRKPFIERLTSVENHLKTLHSTLLELEKHRQKLIQLPDNAEIAGNLQQINFPGLLKRLEFQSNKLAQLHKRFDRGTLNIGVVGLMRQGKSTLLKSLSGLSDDEIPAREGGACTAVRSTVYHQNQPTYARVTFHDEDSFLKEVIGSYYEELGLAPKPKSLDDFASQLPELPSDAATKKAMYERLRNEYYAHFNQYRHLLEANSPRVLDRVSKEEIRNYVVHQQDPNSNFAVLAVREVEIFCPFSKSEVEKIALVDIPGLGDLRVGDEKLMLQTLGERVDVVLFVRRPDPVGYQWEERDTKLYDTAQKALNDLPARSFMVLNKMSSADQDNSKGCETLKRTIRENHIEVVNCVIADCSNPDQANQVLELILDYLVDNIEDLDSKYAKAYQDHIDILHRDLETDLQKASKALAGFGDEDQLFVERFKEFKEELSDSLEKFLKKLRKNRETVDPYFKAKVDTVMKACQSDPGIPELDEIERQRTDRFGGSYRSTYYGSIAAMRANLSKHFLSLNEGLQQSVEQLKSEVTNVLVNLKKGHLGNLTKERDAKFLGVMTELLDKYNNQLELGFRTLWESQVSYEGLIIHSIRQHFDDELEPDLINNNTLSIKNSESGESQVEEFNQQEVKNRLEALHKKVVIKCKETLDQWLTEPSQVRYFIIGEFFDRIHYAKDIGDQWRTFLRKEEIRSKVWPEFQRLKEHKQIQQEWQNLLQKAISSNKLESMQFLN</sequence>
<gene>
    <name evidence="2" type="ORF">BJP36_06990</name>
</gene>
<proteinExistence type="predicted"/>
<feature type="domain" description="Dynamin N-terminal" evidence="1">
    <location>
        <begin position="98"/>
        <end position="303"/>
    </location>
</feature>
<evidence type="ECO:0000313" key="2">
    <source>
        <dbReference type="EMBL" id="AOY79709.1"/>
    </source>
</evidence>